<evidence type="ECO:0000313" key="3">
    <source>
        <dbReference type="EMBL" id="KAK0395732.1"/>
    </source>
</evidence>
<dbReference type="Gene3D" id="3.30.420.10">
    <property type="entry name" value="Ribonuclease H-like superfamily/Ribonuclease H"/>
    <property type="match status" value="1"/>
</dbReference>
<dbReference type="GO" id="GO:0008408">
    <property type="term" value="F:3'-5' exonuclease activity"/>
    <property type="evidence" value="ECO:0007669"/>
    <property type="project" value="InterPro"/>
</dbReference>
<feature type="region of interest" description="Disordered" evidence="1">
    <location>
        <begin position="112"/>
        <end position="136"/>
    </location>
</feature>
<dbReference type="AlphaFoldDB" id="A0AA39LFV3"/>
<evidence type="ECO:0000313" key="4">
    <source>
        <dbReference type="Proteomes" id="UP001175271"/>
    </source>
</evidence>
<evidence type="ECO:0000256" key="1">
    <source>
        <dbReference type="SAM" id="MobiDB-lite"/>
    </source>
</evidence>
<dbReference type="InterPro" id="IPR002562">
    <property type="entry name" value="3'-5'_exonuclease_dom"/>
</dbReference>
<name>A0AA39LFV3_9BILA</name>
<feature type="domain" description="3'-5' exonuclease" evidence="2">
    <location>
        <begin position="361"/>
        <end position="541"/>
    </location>
</feature>
<reference evidence="3" key="1">
    <citation type="submission" date="2023-06" db="EMBL/GenBank/DDBJ databases">
        <title>Genomic analysis of the entomopathogenic nematode Steinernema hermaphroditum.</title>
        <authorList>
            <person name="Schwarz E.M."/>
            <person name="Heppert J.K."/>
            <person name="Baniya A."/>
            <person name="Schwartz H.T."/>
            <person name="Tan C.-H."/>
            <person name="Antoshechkin I."/>
            <person name="Sternberg P.W."/>
            <person name="Goodrich-Blair H."/>
            <person name="Dillman A.R."/>
        </authorList>
    </citation>
    <scope>NUCLEOTIDE SEQUENCE</scope>
    <source>
        <strain evidence="3">PS9179</strain>
        <tissue evidence="3">Whole animal</tissue>
    </source>
</reference>
<dbReference type="Pfam" id="PF01612">
    <property type="entry name" value="DNA_pol_A_exo1"/>
    <property type="match status" value="1"/>
</dbReference>
<dbReference type="GO" id="GO:0006139">
    <property type="term" value="P:nucleobase-containing compound metabolic process"/>
    <property type="evidence" value="ECO:0007669"/>
    <property type="project" value="InterPro"/>
</dbReference>
<accession>A0AA39LFV3</accession>
<dbReference type="EMBL" id="JAUCMV010000005">
    <property type="protein sequence ID" value="KAK0395732.1"/>
    <property type="molecule type" value="Genomic_DNA"/>
</dbReference>
<keyword evidence="4" id="KW-1185">Reference proteome</keyword>
<dbReference type="PANTHER" id="PTHR47765">
    <property type="entry name" value="3'-5' EXONUCLEASE DOMAIN-CONTAINING PROTEIN"/>
    <property type="match status" value="1"/>
</dbReference>
<dbReference type="PANTHER" id="PTHR47765:SF3">
    <property type="entry name" value="3'-5' EXONUCLEASE DOMAIN-CONTAINING PROTEIN"/>
    <property type="match status" value="1"/>
</dbReference>
<gene>
    <name evidence="3" type="ORF">QR680_001403</name>
</gene>
<evidence type="ECO:0000259" key="2">
    <source>
        <dbReference type="Pfam" id="PF01612"/>
    </source>
</evidence>
<dbReference type="SUPFAM" id="SSF53098">
    <property type="entry name" value="Ribonuclease H-like"/>
    <property type="match status" value="1"/>
</dbReference>
<dbReference type="Proteomes" id="UP001175271">
    <property type="component" value="Unassembled WGS sequence"/>
</dbReference>
<comment type="caution">
    <text evidence="3">The sequence shown here is derived from an EMBL/GenBank/DDBJ whole genome shotgun (WGS) entry which is preliminary data.</text>
</comment>
<dbReference type="InterPro" id="IPR036397">
    <property type="entry name" value="RNaseH_sf"/>
</dbReference>
<sequence>MSEDNKSHTLEFASAELTKFFDDLIAAGNAQPVENNGQRKVKVFHIGSSLFKEVPKDQLVDVYEALMAHLPAYYELRPEHREWKINEHDAKQFMTQCFLDFLNSAWGSPIARQMQRDSHSQEQNENESEEEIAKRKSQDAIRLDQVRRILDIIVPMDFSSQEKYWRHAFVMLRLKSYEEEFVNFVASKASKGEASCAVLHFCIRNEYLSKYIRGLKLIMQACLIGAVSGSVLEAYFASLPKDERRKARALVDYLKTLRENPKEYFEALRHYLGNPEAAATFPNVAQEFQEQFDKFKVTMNEIMRALSCRKGPQKIESIYETFGDAELLSLPPRVEVIVVDRNARGSLVKAFRSFEEAALSDFPFAGVDAEWTAYLPDARASVLQVALADVIYIFDLDSLSRDQNERLFKALFGNEKLIKVGFQFNEDLLKLRKVSPKVEFLYAPRSLICISLLIATVATLAGERNEAIINVPRNEKKDREQVAICTIAAKLKGLGLSKLLKEFTGLGLDKSEQCSVWTRRPLRHAQIRYGALDVYSLVIMVEKCLNLCSRWEENLISLVAHDYVTPVSMPLLFSVDCDPNLYPRIDILTMLAEMKTQ</sequence>
<dbReference type="InterPro" id="IPR052408">
    <property type="entry name" value="Exonuclease_MUT-7-like"/>
</dbReference>
<dbReference type="InterPro" id="IPR012337">
    <property type="entry name" value="RNaseH-like_sf"/>
</dbReference>
<organism evidence="3 4">
    <name type="scientific">Steinernema hermaphroditum</name>
    <dbReference type="NCBI Taxonomy" id="289476"/>
    <lineage>
        <taxon>Eukaryota</taxon>
        <taxon>Metazoa</taxon>
        <taxon>Ecdysozoa</taxon>
        <taxon>Nematoda</taxon>
        <taxon>Chromadorea</taxon>
        <taxon>Rhabditida</taxon>
        <taxon>Tylenchina</taxon>
        <taxon>Panagrolaimomorpha</taxon>
        <taxon>Strongyloidoidea</taxon>
        <taxon>Steinernematidae</taxon>
        <taxon>Steinernema</taxon>
    </lineage>
</organism>
<protein>
    <recommendedName>
        <fullName evidence="2">3'-5' exonuclease domain-containing protein</fullName>
    </recommendedName>
</protein>
<dbReference type="GO" id="GO:0003676">
    <property type="term" value="F:nucleic acid binding"/>
    <property type="evidence" value="ECO:0007669"/>
    <property type="project" value="InterPro"/>
</dbReference>
<proteinExistence type="predicted"/>